<keyword evidence="4" id="KW-0547">Nucleotide-binding</keyword>
<protein>
    <submittedName>
        <fullName evidence="13">Selenide, water dikinase SelD</fullName>
    </submittedName>
</protein>
<dbReference type="EMBL" id="QDDR01000016">
    <property type="protein sequence ID" value="PVE45317.1"/>
    <property type="molecule type" value="Genomic_DNA"/>
</dbReference>
<evidence type="ECO:0000256" key="8">
    <source>
        <dbReference type="ARBA" id="ARBA00023002"/>
    </source>
</evidence>
<name>A0A2T7UKX5_9RHOB</name>
<evidence type="ECO:0000256" key="4">
    <source>
        <dbReference type="ARBA" id="ARBA00022741"/>
    </source>
</evidence>
<evidence type="ECO:0000259" key="11">
    <source>
        <dbReference type="Pfam" id="PF02769"/>
    </source>
</evidence>
<feature type="domain" description="PurM-like C-terminal" evidence="11">
    <location>
        <begin position="543"/>
        <end position="710"/>
    </location>
</feature>
<dbReference type="InterPro" id="IPR023753">
    <property type="entry name" value="FAD/NAD-binding_dom"/>
</dbReference>
<evidence type="ECO:0000256" key="1">
    <source>
        <dbReference type="ARBA" id="ARBA00001974"/>
    </source>
</evidence>
<keyword evidence="2" id="KW-0285">Flavoprotein</keyword>
<evidence type="ECO:0000256" key="6">
    <source>
        <dbReference type="ARBA" id="ARBA00022827"/>
    </source>
</evidence>
<dbReference type="InterPro" id="IPR017584">
    <property type="entry name" value="Pyridine_nucleo_diS_OxRdtase_N"/>
</dbReference>
<dbReference type="InterPro" id="IPR036921">
    <property type="entry name" value="PurM-like_N_sf"/>
</dbReference>
<evidence type="ECO:0000256" key="2">
    <source>
        <dbReference type="ARBA" id="ARBA00022630"/>
    </source>
</evidence>
<dbReference type="NCBIfam" id="TIGR00476">
    <property type="entry name" value="selD"/>
    <property type="match status" value="1"/>
</dbReference>
<dbReference type="NCBIfam" id="TIGR03169">
    <property type="entry name" value="Nterm_to_SelD"/>
    <property type="match status" value="1"/>
</dbReference>
<dbReference type="PRINTS" id="PR00368">
    <property type="entry name" value="FADPNR"/>
</dbReference>
<dbReference type="RefSeq" id="WP_107751814.1">
    <property type="nucleotide sequence ID" value="NZ_QBKF01000005.1"/>
</dbReference>
<feature type="domain" description="FAD/NAD(P)-binding" evidence="12">
    <location>
        <begin position="9"/>
        <end position="299"/>
    </location>
</feature>
<dbReference type="PANTHER" id="PTHR42913:SF9">
    <property type="entry name" value="SLR1591 PROTEIN"/>
    <property type="match status" value="1"/>
</dbReference>
<evidence type="ECO:0000313" key="13">
    <source>
        <dbReference type="EMBL" id="PVE45317.1"/>
    </source>
</evidence>
<keyword evidence="7" id="KW-0067">ATP-binding</keyword>
<dbReference type="GO" id="GO:0016301">
    <property type="term" value="F:kinase activity"/>
    <property type="evidence" value="ECO:0007669"/>
    <property type="project" value="UniProtKB-KW"/>
</dbReference>
<keyword evidence="5 13" id="KW-0418">Kinase</keyword>
<dbReference type="CDD" id="cd02195">
    <property type="entry name" value="SelD"/>
    <property type="match status" value="1"/>
</dbReference>
<evidence type="ECO:0000313" key="14">
    <source>
        <dbReference type="Proteomes" id="UP000244810"/>
    </source>
</evidence>
<dbReference type="AlphaFoldDB" id="A0A2T7UKX5"/>
<dbReference type="SUPFAM" id="SSF55326">
    <property type="entry name" value="PurM N-terminal domain-like"/>
    <property type="match status" value="1"/>
</dbReference>
<evidence type="ECO:0000256" key="7">
    <source>
        <dbReference type="ARBA" id="ARBA00022840"/>
    </source>
</evidence>
<keyword evidence="6" id="KW-0274">FAD</keyword>
<keyword evidence="8" id="KW-0560">Oxidoreductase</keyword>
<reference evidence="13 14" key="1">
    <citation type="journal article" date="2011" name="Syst. Appl. Microbiol.">
        <title>Defluviimonas denitrificans gen. nov., sp. nov., and Pararhodobacter aggregans gen. nov., sp. nov., non-phototrophic Rhodobacteraceae from the biofilter of a marine aquaculture.</title>
        <authorList>
            <person name="Foesel B.U."/>
            <person name="Drake H.L."/>
            <person name="Schramm A."/>
        </authorList>
    </citation>
    <scope>NUCLEOTIDE SEQUENCE [LARGE SCALE GENOMIC DNA]</scope>
    <source>
        <strain evidence="13 14">D1-19</strain>
    </source>
</reference>
<gene>
    <name evidence="13" type="primary">selD</name>
    <name evidence="13" type="ORF">DDE23_22370</name>
</gene>
<evidence type="ECO:0000256" key="5">
    <source>
        <dbReference type="ARBA" id="ARBA00022777"/>
    </source>
</evidence>
<keyword evidence="3" id="KW-0808">Transferase</keyword>
<accession>A0A2T7UKX5</accession>
<keyword evidence="14" id="KW-1185">Reference proteome</keyword>
<dbReference type="OrthoDB" id="9767928at2"/>
<dbReference type="Gene3D" id="3.30.1330.10">
    <property type="entry name" value="PurM-like, N-terminal domain"/>
    <property type="match status" value="1"/>
</dbReference>
<feature type="domain" description="PurM-like N-terminal" evidence="10">
    <location>
        <begin position="423"/>
        <end position="532"/>
    </location>
</feature>
<dbReference type="SUPFAM" id="SSF56042">
    <property type="entry name" value="PurM C-terminal domain-like"/>
    <property type="match status" value="1"/>
</dbReference>
<evidence type="ECO:0000259" key="10">
    <source>
        <dbReference type="Pfam" id="PF00586"/>
    </source>
</evidence>
<dbReference type="SUPFAM" id="SSF51905">
    <property type="entry name" value="FAD/NAD(P)-binding domain"/>
    <property type="match status" value="2"/>
</dbReference>
<evidence type="ECO:0000256" key="3">
    <source>
        <dbReference type="ARBA" id="ARBA00022679"/>
    </source>
</evidence>
<dbReference type="InterPro" id="IPR036188">
    <property type="entry name" value="FAD/NAD-bd_sf"/>
</dbReference>
<dbReference type="Proteomes" id="UP000244810">
    <property type="component" value="Unassembled WGS sequence"/>
</dbReference>
<evidence type="ECO:0000256" key="9">
    <source>
        <dbReference type="ARBA" id="ARBA00023266"/>
    </source>
</evidence>
<dbReference type="GO" id="GO:0005524">
    <property type="term" value="F:ATP binding"/>
    <property type="evidence" value="ECO:0007669"/>
    <property type="project" value="UniProtKB-KW"/>
</dbReference>
<dbReference type="InterPro" id="IPR010918">
    <property type="entry name" value="PurM-like_C_dom"/>
</dbReference>
<dbReference type="InterPro" id="IPR016188">
    <property type="entry name" value="PurM-like_N"/>
</dbReference>
<dbReference type="Gene3D" id="3.90.650.10">
    <property type="entry name" value="PurM-like C-terminal domain"/>
    <property type="match status" value="1"/>
</dbReference>
<dbReference type="GO" id="GO:0003955">
    <property type="term" value="F:NAD(P)H dehydrogenase (quinone) activity"/>
    <property type="evidence" value="ECO:0007669"/>
    <property type="project" value="TreeGrafter"/>
</dbReference>
<comment type="cofactor">
    <cofactor evidence="1">
        <name>FAD</name>
        <dbReference type="ChEBI" id="CHEBI:57692"/>
    </cofactor>
</comment>
<proteinExistence type="predicted"/>
<organism evidence="13 14">
    <name type="scientific">Pararhodobacter aggregans</name>
    <dbReference type="NCBI Taxonomy" id="404875"/>
    <lineage>
        <taxon>Bacteria</taxon>
        <taxon>Pseudomonadati</taxon>
        <taxon>Pseudomonadota</taxon>
        <taxon>Alphaproteobacteria</taxon>
        <taxon>Rhodobacterales</taxon>
        <taxon>Paracoccaceae</taxon>
        <taxon>Pararhodobacter</taxon>
    </lineage>
</organism>
<dbReference type="Pfam" id="PF00586">
    <property type="entry name" value="AIRS"/>
    <property type="match status" value="1"/>
</dbReference>
<dbReference type="InterPro" id="IPR004536">
    <property type="entry name" value="SPS/SelD"/>
</dbReference>
<sequence length="720" mass="74224">MQTLPQTRDLVLVGGGHAHALVLLRWAMAPLAGARLTLIDPNPTAPYTGMLPGLIAGHYRAAELDMDLVALARHANARLILGRATGLDPEARQIEVAGRPPVAYDVASLDIGITSDLPALPGFAAHATAAKPLGGYAERWAAFTDAPPPEPRLTVLGAGVGGVELALAMQHRLPRARVTLVDRGEALPHLGAAARRHLLALLAARGIAVETGTEAVAVEPDAVRLADGRRLPSDFTLGAAGSRPQDWLAGTGLALTGGYVTVDPMLRSTSHPEVFAAGDCAHMAESPRPKAGVFAVRQAPVLHHNLRAALSGGAMRPFQPQRDYLKLISLGEREALADKWGLPLHGRAMWRLKDRIDRKFMRMFHTLPAMPAPALPAERSLGLAEALGEKPMCGGCGAKVGPEALRRALSALPPAATLALGAGDDAAVLELGGVRQVLATDHLRAVTEDPWLMARIAAVHALGDVWAMGARPQAALISLILPRMSEDLQGRTLAEIMAGLGSVLTDAGAAIAGGHTTQGAELTIGLTVTGIAGERILTKGGARPGEALIVTKPLGSGTLLAAEMQKRAPGRAVAALWPFLTQMQGAAAAILSPRASAMTDVTGFGLAGHLDEMLQAGGVAAEIDLASVPFYAGAEALAEAGVASTIAPANRAALLGRIAAPPGARTALLYDPQTAGGLLASVPMEDARSLVATLRGAGYTAAVIGRIRAPDGGPALQVHG</sequence>
<dbReference type="Gene3D" id="3.50.50.100">
    <property type="match status" value="1"/>
</dbReference>
<dbReference type="InterPro" id="IPR036676">
    <property type="entry name" value="PurM-like_C_sf"/>
</dbReference>
<dbReference type="Pfam" id="PF02769">
    <property type="entry name" value="AIRS_C"/>
    <property type="match status" value="1"/>
</dbReference>
<dbReference type="GO" id="GO:0019646">
    <property type="term" value="P:aerobic electron transport chain"/>
    <property type="evidence" value="ECO:0007669"/>
    <property type="project" value="TreeGrafter"/>
</dbReference>
<evidence type="ECO:0000259" key="12">
    <source>
        <dbReference type="Pfam" id="PF07992"/>
    </source>
</evidence>
<dbReference type="Pfam" id="PF07992">
    <property type="entry name" value="Pyr_redox_2"/>
    <property type="match status" value="1"/>
</dbReference>
<dbReference type="PANTHER" id="PTHR42913">
    <property type="entry name" value="APOPTOSIS-INDUCING FACTOR 1"/>
    <property type="match status" value="1"/>
</dbReference>
<comment type="caution">
    <text evidence="13">The sequence shown here is derived from an EMBL/GenBank/DDBJ whole genome shotgun (WGS) entry which is preliminary data.</text>
</comment>
<dbReference type="InterPro" id="IPR051169">
    <property type="entry name" value="NADH-Q_oxidoreductase"/>
</dbReference>
<keyword evidence="9" id="KW-0711">Selenium</keyword>